<dbReference type="AlphaFoldDB" id="A0A0J1BIU1"/>
<evidence type="ECO:0000256" key="1">
    <source>
        <dbReference type="SAM" id="MobiDB-lite"/>
    </source>
</evidence>
<dbReference type="STRING" id="595434.RISK_001658"/>
<organism evidence="2 3">
    <name type="scientific">Rhodopirellula islandica</name>
    <dbReference type="NCBI Taxonomy" id="595434"/>
    <lineage>
        <taxon>Bacteria</taxon>
        <taxon>Pseudomonadati</taxon>
        <taxon>Planctomycetota</taxon>
        <taxon>Planctomycetia</taxon>
        <taxon>Pirellulales</taxon>
        <taxon>Pirellulaceae</taxon>
        <taxon>Rhodopirellula</taxon>
    </lineage>
</organism>
<evidence type="ECO:0000313" key="2">
    <source>
        <dbReference type="EMBL" id="KLU06447.1"/>
    </source>
</evidence>
<gene>
    <name evidence="2" type="ORF">RISK_001658</name>
</gene>
<comment type="caution">
    <text evidence="2">The sequence shown here is derived from an EMBL/GenBank/DDBJ whole genome shotgun (WGS) entry which is preliminary data.</text>
</comment>
<keyword evidence="3" id="KW-1185">Reference proteome</keyword>
<accession>A0A0J1BIU1</accession>
<feature type="region of interest" description="Disordered" evidence="1">
    <location>
        <begin position="1"/>
        <end position="38"/>
    </location>
</feature>
<dbReference type="EMBL" id="LECT01000015">
    <property type="protein sequence ID" value="KLU06447.1"/>
    <property type="molecule type" value="Genomic_DNA"/>
</dbReference>
<proteinExistence type="predicted"/>
<sequence>MEEGSMRKEPIRWDEKMRSTDEIRPGGGVMPDDRHHIQ</sequence>
<protein>
    <submittedName>
        <fullName evidence="2">Uncharacterized protein</fullName>
    </submittedName>
</protein>
<feature type="compositionally biased region" description="Basic and acidic residues" evidence="1">
    <location>
        <begin position="1"/>
        <end position="24"/>
    </location>
</feature>
<evidence type="ECO:0000313" key="3">
    <source>
        <dbReference type="Proteomes" id="UP000036367"/>
    </source>
</evidence>
<dbReference type="Proteomes" id="UP000036367">
    <property type="component" value="Unassembled WGS sequence"/>
</dbReference>
<name>A0A0J1BIU1_RHOIS</name>
<reference evidence="2" key="1">
    <citation type="submission" date="2015-05" db="EMBL/GenBank/DDBJ databases">
        <title>Permanent draft genome of Rhodopirellula islandicus K833.</title>
        <authorList>
            <person name="Kizina J."/>
            <person name="Richter M."/>
            <person name="Glockner F.O."/>
            <person name="Harder J."/>
        </authorList>
    </citation>
    <scope>NUCLEOTIDE SEQUENCE [LARGE SCALE GENOMIC DNA]</scope>
    <source>
        <strain evidence="2">K833</strain>
    </source>
</reference>